<dbReference type="InterPro" id="IPR051263">
    <property type="entry name" value="C-type_cytochrome_biogenesis"/>
</dbReference>
<dbReference type="EMBL" id="UGSQ01000003">
    <property type="protein sequence ID" value="SUB27176.1"/>
    <property type="molecule type" value="Genomic_DNA"/>
</dbReference>
<feature type="repeat" description="TPR" evidence="5">
    <location>
        <begin position="167"/>
        <end position="200"/>
    </location>
</feature>
<dbReference type="GO" id="GO:0005886">
    <property type="term" value="C:plasma membrane"/>
    <property type="evidence" value="ECO:0007669"/>
    <property type="project" value="TreeGrafter"/>
</dbReference>
<evidence type="ECO:0000256" key="4">
    <source>
        <dbReference type="ARBA" id="ARBA00022803"/>
    </source>
</evidence>
<keyword evidence="6" id="KW-0812">Transmembrane</keyword>
<organism evidence="8 10">
    <name type="scientific">Avibacterium gallinarum</name>
    <name type="common">Pasteurella gallinarum</name>
    <dbReference type="NCBI Taxonomy" id="755"/>
    <lineage>
        <taxon>Bacteria</taxon>
        <taxon>Pseudomonadati</taxon>
        <taxon>Pseudomonadota</taxon>
        <taxon>Gammaproteobacteria</taxon>
        <taxon>Pasteurellales</taxon>
        <taxon>Pasteurellaceae</taxon>
        <taxon>Avibacterium</taxon>
    </lineage>
</organism>
<reference evidence="9 11" key="2">
    <citation type="submission" date="2019-03" db="EMBL/GenBank/DDBJ databases">
        <title>Genomic Encyclopedia of Type Strains, Phase IV (KMG-IV): sequencing the most valuable type-strain genomes for metagenomic binning, comparative biology and taxonomic classification.</title>
        <authorList>
            <person name="Goeker M."/>
        </authorList>
    </citation>
    <scope>NUCLEOTIDE SEQUENCE [LARGE SCALE GENOMIC DNA]</scope>
    <source>
        <strain evidence="9 11">DSM 17481</strain>
    </source>
</reference>
<reference evidence="8 10" key="1">
    <citation type="submission" date="2018-06" db="EMBL/GenBank/DDBJ databases">
        <authorList>
            <consortium name="Pathogen Informatics"/>
            <person name="Doyle S."/>
        </authorList>
    </citation>
    <scope>NUCLEOTIDE SEQUENCE [LARGE SCALE GENOMIC DNA]</scope>
    <source>
        <strain evidence="8 10">NCTC11188</strain>
    </source>
</reference>
<dbReference type="RefSeq" id="WP_103854203.1">
    <property type="nucleotide sequence ID" value="NZ_PQVJ01000031.1"/>
</dbReference>
<keyword evidence="2" id="KW-0677">Repeat</keyword>
<keyword evidence="3" id="KW-0201">Cytochrome c-type biogenesis</keyword>
<dbReference type="Gene3D" id="1.25.40.10">
    <property type="entry name" value="Tetratricopeptide repeat domain"/>
    <property type="match status" value="1"/>
</dbReference>
<dbReference type="GO" id="GO:0017004">
    <property type="term" value="P:cytochrome complex assembly"/>
    <property type="evidence" value="ECO:0007669"/>
    <property type="project" value="UniProtKB-KW"/>
</dbReference>
<dbReference type="Pfam" id="PF23914">
    <property type="entry name" value="TPR_CcmH_CycH"/>
    <property type="match status" value="1"/>
</dbReference>
<evidence type="ECO:0000256" key="2">
    <source>
        <dbReference type="ARBA" id="ARBA00022737"/>
    </source>
</evidence>
<dbReference type="Proteomes" id="UP000255113">
    <property type="component" value="Unassembled WGS sequence"/>
</dbReference>
<accession>A0A379AXX1</accession>
<proteinExistence type="predicted"/>
<name>A0A379AXX1_AVIGA</name>
<keyword evidence="6" id="KW-1133">Transmembrane helix</keyword>
<feature type="domain" description="Cytochrome c-type biogenesis protein H TPR" evidence="7">
    <location>
        <begin position="120"/>
        <end position="275"/>
    </location>
</feature>
<dbReference type="SMART" id="SM00028">
    <property type="entry name" value="TPR"/>
    <property type="match status" value="2"/>
</dbReference>
<dbReference type="InterPro" id="IPR017560">
    <property type="entry name" value="Cyt_c_biogenesis_CcmI"/>
</dbReference>
<evidence type="ECO:0000313" key="10">
    <source>
        <dbReference type="Proteomes" id="UP000255113"/>
    </source>
</evidence>
<keyword evidence="4 5" id="KW-0802">TPR repeat</keyword>
<evidence type="ECO:0000259" key="7">
    <source>
        <dbReference type="Pfam" id="PF23914"/>
    </source>
</evidence>
<sequence length="299" mass="34769">MNFWLISFAITLIVALICFYPLLFSGKQALDSNKRNKLNKAFYFNRLKEIEEDEQQGLIENASQLRTELQQTLLQDIPENEQLQQDGKRYGKIWFVSGFLTLAILAGLGYMQAGAWQQEAMLEKTYQKLPHFYERLKEEESNPMSDQELQQFATALRLKLQKEPNNAADWWTLGQIAMNLDKARLAYDSYARAVKLDPENIEYQLSYARILMFSDDQTDKNKGMDLLKGVLRKDHSNLQALGLLAFQYFESEEYKMAAVTWAMMLRLIPENDPRVALLEKSIRAARDAQEEKEKAEQKK</sequence>
<evidence type="ECO:0000256" key="1">
    <source>
        <dbReference type="ARBA" id="ARBA00004196"/>
    </source>
</evidence>
<keyword evidence="6" id="KW-0472">Membrane</keyword>
<comment type="subcellular location">
    <subcellularLocation>
        <location evidence="1">Cell envelope</location>
    </subcellularLocation>
</comment>
<evidence type="ECO:0000256" key="5">
    <source>
        <dbReference type="PROSITE-ProRule" id="PRU00339"/>
    </source>
</evidence>
<dbReference type="InterPro" id="IPR056413">
    <property type="entry name" value="TPR_CcmH_CycH"/>
</dbReference>
<evidence type="ECO:0000256" key="6">
    <source>
        <dbReference type="SAM" id="Phobius"/>
    </source>
</evidence>
<evidence type="ECO:0000313" key="9">
    <source>
        <dbReference type="EMBL" id="TDP28314.1"/>
    </source>
</evidence>
<dbReference type="PANTHER" id="PTHR47870">
    <property type="entry name" value="CYTOCHROME C-TYPE BIOGENESIS PROTEIN CCMH"/>
    <property type="match status" value="1"/>
</dbReference>
<dbReference type="Proteomes" id="UP000294683">
    <property type="component" value="Unassembled WGS sequence"/>
</dbReference>
<dbReference type="InterPro" id="IPR011990">
    <property type="entry name" value="TPR-like_helical_dom_sf"/>
</dbReference>
<evidence type="ECO:0000256" key="3">
    <source>
        <dbReference type="ARBA" id="ARBA00022748"/>
    </source>
</evidence>
<evidence type="ECO:0000313" key="11">
    <source>
        <dbReference type="Proteomes" id="UP000294683"/>
    </source>
</evidence>
<dbReference type="AlphaFoldDB" id="A0A379AXX1"/>
<feature type="transmembrane region" description="Helical" evidence="6">
    <location>
        <begin position="93"/>
        <end position="111"/>
    </location>
</feature>
<dbReference type="PANTHER" id="PTHR47870:SF1">
    <property type="entry name" value="CYTOCHROME C-TYPE BIOGENESIS PROTEIN CCMH"/>
    <property type="match status" value="1"/>
</dbReference>
<dbReference type="PROSITE" id="PS50005">
    <property type="entry name" value="TPR"/>
    <property type="match status" value="1"/>
</dbReference>
<gene>
    <name evidence="8" type="primary">ccmI</name>
    <name evidence="9" type="ORF">EV689_10684</name>
    <name evidence="8" type="ORF">NCTC11188_01525</name>
</gene>
<dbReference type="InterPro" id="IPR019734">
    <property type="entry name" value="TPR_rpt"/>
</dbReference>
<dbReference type="GO" id="GO:0030313">
    <property type="term" value="C:cell envelope"/>
    <property type="evidence" value="ECO:0007669"/>
    <property type="project" value="UniProtKB-SubCell"/>
</dbReference>
<dbReference type="NCBIfam" id="TIGR03142">
    <property type="entry name" value="cytochro_ccmI"/>
    <property type="match status" value="1"/>
</dbReference>
<protein>
    <submittedName>
        <fullName evidence="9">Cytochrome c-type biogenesis protein CcmH</fullName>
    </submittedName>
    <submittedName>
        <fullName evidence="8">Cytochrome c-type biogenesis protein CcmI</fullName>
    </submittedName>
</protein>
<evidence type="ECO:0000313" key="8">
    <source>
        <dbReference type="EMBL" id="SUB27176.1"/>
    </source>
</evidence>
<dbReference type="SUPFAM" id="SSF48452">
    <property type="entry name" value="TPR-like"/>
    <property type="match status" value="1"/>
</dbReference>
<feature type="transmembrane region" description="Helical" evidence="6">
    <location>
        <begin position="6"/>
        <end position="25"/>
    </location>
</feature>
<dbReference type="EMBL" id="SNXJ01000006">
    <property type="protein sequence ID" value="TDP28314.1"/>
    <property type="molecule type" value="Genomic_DNA"/>
</dbReference>
<keyword evidence="11" id="KW-1185">Reference proteome</keyword>